<dbReference type="PROSITE" id="PS00108">
    <property type="entry name" value="PROTEIN_KINASE_ST"/>
    <property type="match status" value="1"/>
</dbReference>
<dbReference type="PANTHER" id="PTHR43289:SF34">
    <property type="entry name" value="SERINE_THREONINE-PROTEIN KINASE YBDM-RELATED"/>
    <property type="match status" value="1"/>
</dbReference>
<dbReference type="Pfam" id="PF00069">
    <property type="entry name" value="Pkinase"/>
    <property type="match status" value="1"/>
</dbReference>
<gene>
    <name evidence="8" type="ORF">SAMN04489742_0250</name>
</gene>
<dbReference type="CDD" id="cd14014">
    <property type="entry name" value="STKc_PknB_like"/>
    <property type="match status" value="1"/>
</dbReference>
<dbReference type="PANTHER" id="PTHR43289">
    <property type="entry name" value="MITOGEN-ACTIVATED PROTEIN KINASE KINASE KINASE 20-RELATED"/>
    <property type="match status" value="1"/>
</dbReference>
<keyword evidence="6" id="KW-0812">Transmembrane</keyword>
<dbReference type="InterPro" id="IPR008271">
    <property type="entry name" value="Ser/Thr_kinase_AS"/>
</dbReference>
<keyword evidence="8" id="KW-0723">Serine/threonine-protein kinase</keyword>
<keyword evidence="4 5" id="KW-0067">ATP-binding</keyword>
<name>A0A1H0ZB74_9MICC</name>
<proteinExistence type="predicted"/>
<dbReference type="InterPro" id="IPR000719">
    <property type="entry name" value="Prot_kinase_dom"/>
</dbReference>
<dbReference type="EMBL" id="FNKH01000002">
    <property type="protein sequence ID" value="SDQ24705.1"/>
    <property type="molecule type" value="Genomic_DNA"/>
</dbReference>
<accession>A0A1H0ZB74</accession>
<keyword evidence="3 8" id="KW-0418">Kinase</keyword>
<dbReference type="GO" id="GO:0004674">
    <property type="term" value="F:protein serine/threonine kinase activity"/>
    <property type="evidence" value="ECO:0007669"/>
    <property type="project" value="UniProtKB-KW"/>
</dbReference>
<dbReference type="InterPro" id="IPR011009">
    <property type="entry name" value="Kinase-like_dom_sf"/>
</dbReference>
<feature type="transmembrane region" description="Helical" evidence="6">
    <location>
        <begin position="323"/>
        <end position="344"/>
    </location>
</feature>
<evidence type="ECO:0000313" key="8">
    <source>
        <dbReference type="EMBL" id="SDQ24705.1"/>
    </source>
</evidence>
<evidence type="ECO:0000256" key="6">
    <source>
        <dbReference type="SAM" id="Phobius"/>
    </source>
</evidence>
<keyword evidence="6" id="KW-1133">Transmembrane helix</keyword>
<dbReference type="Gene3D" id="3.30.200.20">
    <property type="entry name" value="Phosphorylase Kinase, domain 1"/>
    <property type="match status" value="1"/>
</dbReference>
<feature type="binding site" evidence="5">
    <location>
        <position position="47"/>
    </location>
    <ligand>
        <name>ATP</name>
        <dbReference type="ChEBI" id="CHEBI:30616"/>
    </ligand>
</feature>
<evidence type="ECO:0000256" key="5">
    <source>
        <dbReference type="PROSITE-ProRule" id="PRU10141"/>
    </source>
</evidence>
<dbReference type="GO" id="GO:0005524">
    <property type="term" value="F:ATP binding"/>
    <property type="evidence" value="ECO:0007669"/>
    <property type="project" value="UniProtKB-UniRule"/>
</dbReference>
<feature type="domain" description="Protein kinase" evidence="7">
    <location>
        <begin position="18"/>
        <end position="290"/>
    </location>
</feature>
<dbReference type="Gene3D" id="1.10.510.10">
    <property type="entry name" value="Transferase(Phosphotransferase) domain 1"/>
    <property type="match status" value="1"/>
</dbReference>
<dbReference type="Proteomes" id="UP000181917">
    <property type="component" value="Unassembled WGS sequence"/>
</dbReference>
<protein>
    <submittedName>
        <fullName evidence="8">Serine/threonine protein kinase</fullName>
    </submittedName>
</protein>
<sequence length="379" mass="40586">MGDVYLGQSLPVSLGGRYKLQELIGRGGSAAVYKAVDDVLGRLVAVKVFRPDISDEGELRRQEAEVQLLSTFNHPGLVTVYDAGREDSTSDGTRSFVVMELAQGKDLRNRLRLGRLESRDVAKIGHQLAAALHYVHVQGVIHRDLKPANIMLAFDEDTGEARAKLMDFGIARVIEGTRLTATGQTVGTATYLSPEQAQGGALGTSSDIYSLGLVLLECLTGHVEFPGSPVESAVARLQRGPVIPAEIGPGWVRLLSRMTAMDPAARPDAAEVAAALADLDNTAWELDPALDVRETPEAPESSTAAIPVAQAARPLRSRPTRKFPVWVIAAVLVLAGIAVFALSLTSNPQEAQTSVPTPSPTLTGELEEHMRNLERNLVP</sequence>
<dbReference type="AlphaFoldDB" id="A0A1H0ZB74"/>
<keyword evidence="9" id="KW-1185">Reference proteome</keyword>
<dbReference type="InterPro" id="IPR017441">
    <property type="entry name" value="Protein_kinase_ATP_BS"/>
</dbReference>
<evidence type="ECO:0000313" key="9">
    <source>
        <dbReference type="Proteomes" id="UP000181917"/>
    </source>
</evidence>
<reference evidence="8 9" key="1">
    <citation type="submission" date="2016-10" db="EMBL/GenBank/DDBJ databases">
        <authorList>
            <person name="de Groot N.N."/>
        </authorList>
    </citation>
    <scope>NUCLEOTIDE SEQUENCE [LARGE SCALE GENOMIC DNA]</scope>
    <source>
        <strain evidence="8 9">DSM 20117</strain>
    </source>
</reference>
<evidence type="ECO:0000256" key="4">
    <source>
        <dbReference type="ARBA" id="ARBA00022840"/>
    </source>
</evidence>
<dbReference type="PROSITE" id="PS00107">
    <property type="entry name" value="PROTEIN_KINASE_ATP"/>
    <property type="match status" value="1"/>
</dbReference>
<keyword evidence="2 5" id="KW-0547">Nucleotide-binding</keyword>
<evidence type="ECO:0000256" key="3">
    <source>
        <dbReference type="ARBA" id="ARBA00022777"/>
    </source>
</evidence>
<keyword evidence="1" id="KW-0808">Transferase</keyword>
<evidence type="ECO:0000259" key="7">
    <source>
        <dbReference type="PROSITE" id="PS50011"/>
    </source>
</evidence>
<dbReference type="PROSITE" id="PS50011">
    <property type="entry name" value="PROTEIN_KINASE_DOM"/>
    <property type="match status" value="1"/>
</dbReference>
<evidence type="ECO:0000256" key="1">
    <source>
        <dbReference type="ARBA" id="ARBA00022679"/>
    </source>
</evidence>
<keyword evidence="6" id="KW-0472">Membrane</keyword>
<dbReference type="STRING" id="37928.SAMN04489742_0250"/>
<dbReference type="SUPFAM" id="SSF56112">
    <property type="entry name" value="Protein kinase-like (PK-like)"/>
    <property type="match status" value="1"/>
</dbReference>
<evidence type="ECO:0000256" key="2">
    <source>
        <dbReference type="ARBA" id="ARBA00022741"/>
    </source>
</evidence>
<organism evidence="8 9">
    <name type="scientific">Crystallibacter crystallopoietes</name>
    <dbReference type="NCBI Taxonomy" id="37928"/>
    <lineage>
        <taxon>Bacteria</taxon>
        <taxon>Bacillati</taxon>
        <taxon>Actinomycetota</taxon>
        <taxon>Actinomycetes</taxon>
        <taxon>Micrococcales</taxon>
        <taxon>Micrococcaceae</taxon>
        <taxon>Crystallibacter</taxon>
    </lineage>
</organism>
<dbReference type="SMART" id="SM00220">
    <property type="entry name" value="S_TKc"/>
    <property type="match status" value="1"/>
</dbReference>